<feature type="compositionally biased region" description="Basic and acidic residues" evidence="11">
    <location>
        <begin position="211"/>
        <end position="256"/>
    </location>
</feature>
<keyword evidence="2" id="KW-0547">Nucleotide-binding</keyword>
<feature type="domain" description="Helicase ATP-binding" evidence="13">
    <location>
        <begin position="515"/>
        <end position="745"/>
    </location>
</feature>
<dbReference type="GO" id="GO:0046872">
    <property type="term" value="F:metal ion binding"/>
    <property type="evidence" value="ECO:0007669"/>
    <property type="project" value="UniProtKB-KW"/>
</dbReference>
<dbReference type="Pfam" id="PF00233">
    <property type="entry name" value="PDEase_I"/>
    <property type="match status" value="1"/>
</dbReference>
<dbReference type="CDD" id="cd18787">
    <property type="entry name" value="SF2_C_DEAD"/>
    <property type="match status" value="1"/>
</dbReference>
<feature type="binding site" evidence="8">
    <location>
        <position position="1587"/>
    </location>
    <ligand>
        <name>Zn(2+)</name>
        <dbReference type="ChEBI" id="CHEBI:29105"/>
        <label>1</label>
    </ligand>
</feature>
<evidence type="ECO:0000313" key="16">
    <source>
        <dbReference type="EMBL" id="KAG5183679.1"/>
    </source>
</evidence>
<evidence type="ECO:0000259" key="15">
    <source>
        <dbReference type="PROSITE" id="PS51845"/>
    </source>
</evidence>
<dbReference type="GO" id="GO:0004114">
    <property type="term" value="F:3',5'-cyclic-nucleotide phosphodiesterase activity"/>
    <property type="evidence" value="ECO:0007669"/>
    <property type="project" value="InterPro"/>
</dbReference>
<dbReference type="SMART" id="SM00487">
    <property type="entry name" value="DEXDc"/>
    <property type="match status" value="1"/>
</dbReference>
<dbReference type="InterPro" id="IPR023174">
    <property type="entry name" value="PDEase_CS"/>
</dbReference>
<dbReference type="SUPFAM" id="SSF52540">
    <property type="entry name" value="P-loop containing nucleoside triphosphate hydrolases"/>
    <property type="match status" value="1"/>
</dbReference>
<feature type="compositionally biased region" description="Basic and acidic residues" evidence="11">
    <location>
        <begin position="323"/>
        <end position="334"/>
    </location>
</feature>
<feature type="binding site" evidence="7">
    <location>
        <position position="1785"/>
    </location>
    <ligand>
        <name>AMP</name>
        <dbReference type="ChEBI" id="CHEBI:456215"/>
    </ligand>
</feature>
<dbReference type="PROSITE" id="PS00126">
    <property type="entry name" value="PDEASE_I_1"/>
    <property type="match status" value="1"/>
</dbReference>
<feature type="binding site" evidence="7">
    <location>
        <position position="1624"/>
    </location>
    <ligand>
        <name>AMP</name>
        <dbReference type="ChEBI" id="CHEBI:456215"/>
    </ligand>
</feature>
<dbReference type="InterPro" id="IPR002073">
    <property type="entry name" value="PDEase_catalytic_dom"/>
</dbReference>
<organism evidence="16 17">
    <name type="scientific">Tribonema minus</name>
    <dbReference type="NCBI Taxonomy" id="303371"/>
    <lineage>
        <taxon>Eukaryota</taxon>
        <taxon>Sar</taxon>
        <taxon>Stramenopiles</taxon>
        <taxon>Ochrophyta</taxon>
        <taxon>PX clade</taxon>
        <taxon>Xanthophyceae</taxon>
        <taxon>Tribonematales</taxon>
        <taxon>Tribonemataceae</taxon>
        <taxon>Tribonema</taxon>
    </lineage>
</organism>
<comment type="similarity">
    <text evidence="10">Belongs to the cyclic nucleotide phosphodiesterase family.</text>
</comment>
<comment type="caution">
    <text evidence="16">The sequence shown here is derived from an EMBL/GenBank/DDBJ whole genome shotgun (WGS) entry which is preliminary data.</text>
</comment>
<keyword evidence="17" id="KW-1185">Reference proteome</keyword>
<feature type="binding site" evidence="8">
    <location>
        <position position="1623"/>
    </location>
    <ligand>
        <name>Zn(2+)</name>
        <dbReference type="ChEBI" id="CHEBI:29105"/>
        <label>1</label>
    </ligand>
</feature>
<dbReference type="InterPro" id="IPR036971">
    <property type="entry name" value="PDEase_catalytic_dom_sf"/>
</dbReference>
<feature type="binding site" evidence="7">
    <location>
        <position position="1734"/>
    </location>
    <ligand>
        <name>AMP</name>
        <dbReference type="ChEBI" id="CHEBI:456215"/>
    </ligand>
</feature>
<evidence type="ECO:0000256" key="4">
    <source>
        <dbReference type="ARBA" id="ARBA00022806"/>
    </source>
</evidence>
<dbReference type="CDD" id="cd00268">
    <property type="entry name" value="DEADc"/>
    <property type="match status" value="1"/>
</dbReference>
<dbReference type="GO" id="GO:0007165">
    <property type="term" value="P:signal transduction"/>
    <property type="evidence" value="ECO:0007669"/>
    <property type="project" value="InterPro"/>
</dbReference>
<dbReference type="EMBL" id="JAFCMP010000190">
    <property type="protein sequence ID" value="KAG5183679.1"/>
    <property type="molecule type" value="Genomic_DNA"/>
</dbReference>
<dbReference type="SMART" id="SM00248">
    <property type="entry name" value="ANK"/>
    <property type="match status" value="3"/>
</dbReference>
<dbReference type="PANTHER" id="PTHR11347">
    <property type="entry name" value="CYCLIC NUCLEOTIDE PHOSPHODIESTERASE"/>
    <property type="match status" value="1"/>
</dbReference>
<dbReference type="OrthoDB" id="195039at2759"/>
<keyword evidence="4" id="KW-0347">Helicase</keyword>
<keyword evidence="12" id="KW-1133">Transmembrane helix</keyword>
<dbReference type="Proteomes" id="UP000664859">
    <property type="component" value="Unassembled WGS sequence"/>
</dbReference>
<evidence type="ECO:0000256" key="7">
    <source>
        <dbReference type="PIRSR" id="PIRSR623088-2"/>
    </source>
</evidence>
<dbReference type="SUPFAM" id="SSF109604">
    <property type="entry name" value="HD-domain/PDEase-like"/>
    <property type="match status" value="1"/>
</dbReference>
<keyword evidence="1 8" id="KW-0479">Metal-binding</keyword>
<feature type="repeat" description="ANK" evidence="9">
    <location>
        <begin position="33"/>
        <end position="65"/>
    </location>
</feature>
<evidence type="ECO:0000256" key="10">
    <source>
        <dbReference type="RuleBase" id="RU363067"/>
    </source>
</evidence>
<feature type="transmembrane region" description="Helical" evidence="12">
    <location>
        <begin position="1041"/>
        <end position="1059"/>
    </location>
</feature>
<keyword evidence="5" id="KW-0067">ATP-binding</keyword>
<keyword evidence="12" id="KW-0812">Transmembrane</keyword>
<evidence type="ECO:0000256" key="12">
    <source>
        <dbReference type="SAM" id="Phobius"/>
    </source>
</evidence>
<sequence>MTKSWSCRRSSDSRFVHELMRRYCRQSKVRCRMQTIALHRAAFYGHLEMCVYLMSKGCNIEACDPNDQTPLFWAAKAGHLPVVQLLLDRGSYINAKDKKDRTPLFEAASNGHAQVVELLLRRGAKTDIMDADANEPGEEYKDDADWESFFEPGKTTPSTDRQRVSDGDNYRGDRDRRRSDDGPPRRAPPARKPSSDFDDDFIVIEEGNGQDQRDVERGSDDGGWAQRERGPPRGDRDGGGDRRYRSDGDGERKRDFGSNSAYGKGGRNVRSGDRAYPKPSVALRIPNSMASSHMWSRFAKQGLDRSMTKLSLEELEARLRNKFVDAKKDDQDFYDKDDEGYEGDGPPPEEPLEGTAVTKAGESGAEADSADAEEAAPPSVVEIAEVAAKEGGFRMRARQAPEDGYEDGSESRGSSKKKSGKVVGQGEWEAEVAAAKKKEAEEFDVEYLSHLTVASLGTVDPTTSGTFEELGVTDVKLLDNLAGMGLERPTHVQASAAFVVLCIENWRKLQASALSELLGGTNDVVIHAHTGSGKTLAFLLPLLQRIDTDDDSVQAVVVAPGRELGSQIFAVAQQLVEGTGIRTQMLIGGANVNRQVYAHVGISQAVALHGARHRPAARNFNSDYHLQATGTTSTVWIVNSQSPIIDDPPRHIDRLKANKPHVLIGTPGRVCELALEKKRVKLANVKFVVLDEVDTLMRPPYDEEIDQIIGTMRSSEYRQTVYASATGRSPTVERAAAKHMKEGYTYVVGNDNAGADGLPPNIKHTIITSPKVRKFESLRRLMHTQPFPESVMVFVNDPHQVRWLTEKLETVGIIAAPLSGESVKEERTEIMKRLTDGRLAMVVTTEMAARGIDVPQLTHVVNYDLPTDAEHYVHRAGRCGRAGRAGIVVNMAQPDTKFVISKFSQRLGLEFVDVDVKDSKLRRSGEPALTPLPRIDSGVPLDPSRLHAGRGAPPPPPSIIERAARALRLSGGGGSNTSSNTDFQSLQDPEASGAETSSPPKGDAKGGDGDWGKAVVPRGQCRRSPPPWGGGQGAAGGGAHAAMLVASTAVAAALLAVAVTGSGGTATLLGLAAALLALQLLLLGLAAKACAGGGGGGGGGADRRLHPLQSAPYNADEAGDGSSGRGGDGDGSGGGGGGGGGSSRGASGRSGSYSSDGGGGGGGSARNASSAGGGPPPSAAGGLGAMAEAAAAAAAAAAAMGAADGPARRSFGSGGGGGGGAPQRHGSSSVSPVSSDFGRGDGLDRNEESDLLAALETPFQRSVRLLNDAIAMTSGGGSGGARGGGAANLELARQLRKVKDLLADPDSLHVLKPASIRRLSLDTGTRDYIQNVLQSPVNTHTRSAAKNWRKLKVNVAIFNAVKSAHRPDSAAREGSARAALGNDMESSDDSDTDQVRGEGWAGGAAGGGAGGSSDGGAAVSFSELNVTLERRQSQVHKTVVRSEYYKDPHCVSLDDLRDILAREGVRASALSNKNAKHHRPHDHHNAACPSSLLQVAMLPGMSAASMQQVQELMSNQKFLKWDFDVFDLEAKSEGHSLWFAGMMVFLHYNFAGAFKLPLEKMSALLLHVERTYCMDPTKPNHYHTHLHAADVTLTVAHFCEVQVVTHQLQGTNALSLLLAAIMHDYRHPGVNNMYLVKRFDDLSVTYNDQSVLENFHASEAFRVLMDPKYNILTKWVVEDVRAFRVTFIKCILATDLAFSYEYTSKFQSAVAISKSFESANSQILLLQVILKVADVSHATKPWDIHRRWSDMITEEFFKQGDLERGQGLQISPLCDRAQGNLAKSQCDFIDFIVRPCVTMFSDFCETTLWTDTLNTNFKSWRRIQELSPGTPASGSVGNIGRVHSS</sequence>
<dbReference type="CDD" id="cd00077">
    <property type="entry name" value="HDc"/>
    <property type="match status" value="1"/>
</dbReference>
<dbReference type="InterPro" id="IPR002110">
    <property type="entry name" value="Ankyrin_rpt"/>
</dbReference>
<feature type="region of interest" description="Disordered" evidence="11">
    <location>
        <begin position="323"/>
        <end position="378"/>
    </location>
</feature>
<dbReference type="GO" id="GO:0005524">
    <property type="term" value="F:ATP binding"/>
    <property type="evidence" value="ECO:0007669"/>
    <property type="project" value="UniProtKB-KW"/>
</dbReference>
<feature type="transmembrane region" description="Helical" evidence="12">
    <location>
        <begin position="1066"/>
        <end position="1087"/>
    </location>
</feature>
<evidence type="ECO:0000256" key="8">
    <source>
        <dbReference type="PIRSR" id="PIRSR623088-3"/>
    </source>
</evidence>
<feature type="domain" description="PDEase" evidence="15">
    <location>
        <begin position="1501"/>
        <end position="1827"/>
    </location>
</feature>
<dbReference type="InterPro" id="IPR011545">
    <property type="entry name" value="DEAD/DEAH_box_helicase_dom"/>
</dbReference>
<evidence type="ECO:0000256" key="5">
    <source>
        <dbReference type="ARBA" id="ARBA00022840"/>
    </source>
</evidence>
<accession>A0A835Z5P1</accession>
<feature type="compositionally biased region" description="Gly residues" evidence="11">
    <location>
        <begin position="1121"/>
        <end position="1143"/>
    </location>
</feature>
<evidence type="ECO:0000259" key="14">
    <source>
        <dbReference type="PROSITE" id="PS51194"/>
    </source>
</evidence>
<feature type="region of interest" description="Disordered" evidence="11">
    <location>
        <begin position="129"/>
        <end position="287"/>
    </location>
</feature>
<feature type="region of interest" description="Disordered" evidence="11">
    <location>
        <begin position="922"/>
        <end position="1037"/>
    </location>
</feature>
<dbReference type="PROSITE" id="PS50297">
    <property type="entry name" value="ANK_REP_REGION"/>
    <property type="match status" value="2"/>
</dbReference>
<feature type="binding site" evidence="8">
    <location>
        <position position="1734"/>
    </location>
    <ligand>
        <name>Zn(2+)</name>
        <dbReference type="ChEBI" id="CHEBI:29105"/>
        <label>1</label>
    </ligand>
</feature>
<dbReference type="PROSITE" id="PS51192">
    <property type="entry name" value="HELICASE_ATP_BIND_1"/>
    <property type="match status" value="1"/>
</dbReference>
<dbReference type="InterPro" id="IPR003607">
    <property type="entry name" value="HD/PDEase_dom"/>
</dbReference>
<dbReference type="Pfam" id="PF12796">
    <property type="entry name" value="Ank_2"/>
    <property type="match status" value="1"/>
</dbReference>
<evidence type="ECO:0000313" key="17">
    <source>
        <dbReference type="Proteomes" id="UP000664859"/>
    </source>
</evidence>
<feature type="compositionally biased region" description="Basic and acidic residues" evidence="11">
    <location>
        <begin position="160"/>
        <end position="184"/>
    </location>
</feature>
<evidence type="ECO:0000256" key="2">
    <source>
        <dbReference type="ARBA" id="ARBA00022741"/>
    </source>
</evidence>
<gene>
    <name evidence="16" type="ORF">JKP88DRAFT_262931</name>
</gene>
<keyword evidence="9" id="KW-0040">ANK repeat</keyword>
<feature type="compositionally biased region" description="Basic and acidic residues" evidence="11">
    <location>
        <begin position="1002"/>
        <end position="1011"/>
    </location>
</feature>
<dbReference type="InterPro" id="IPR027417">
    <property type="entry name" value="P-loop_NTPase"/>
</dbReference>
<dbReference type="EC" id="3.1.4.-" evidence="10"/>
<reference evidence="16" key="1">
    <citation type="submission" date="2021-02" db="EMBL/GenBank/DDBJ databases">
        <title>First Annotated Genome of the Yellow-green Alga Tribonema minus.</title>
        <authorList>
            <person name="Mahan K.M."/>
        </authorList>
    </citation>
    <scope>NUCLEOTIDE SEQUENCE</scope>
    <source>
        <strain evidence="16">UTEX B ZZ1240</strain>
    </source>
</reference>
<dbReference type="InterPro" id="IPR044742">
    <property type="entry name" value="DEAD/DEAH_RhlB"/>
</dbReference>
<dbReference type="InterPro" id="IPR001650">
    <property type="entry name" value="Helicase_C-like"/>
</dbReference>
<feature type="binding site" evidence="7">
    <location>
        <begin position="1583"/>
        <end position="1587"/>
    </location>
    <ligand>
        <name>AMP</name>
        <dbReference type="ChEBI" id="CHEBI:456215"/>
    </ligand>
</feature>
<feature type="region of interest" description="Disordered" evidence="11">
    <location>
        <begin position="1204"/>
        <end position="1245"/>
    </location>
</feature>
<dbReference type="Gene3D" id="1.25.40.20">
    <property type="entry name" value="Ankyrin repeat-containing domain"/>
    <property type="match status" value="1"/>
</dbReference>
<dbReference type="InterPro" id="IPR023088">
    <property type="entry name" value="PDEase"/>
</dbReference>
<feature type="compositionally biased region" description="Low complexity" evidence="11">
    <location>
        <begin position="1144"/>
        <end position="1155"/>
    </location>
</feature>
<name>A0A835Z5P1_9STRA</name>
<dbReference type="SMART" id="SM00471">
    <property type="entry name" value="HDc"/>
    <property type="match status" value="1"/>
</dbReference>
<keyword evidence="3 10" id="KW-0378">Hydrolase</keyword>
<feature type="region of interest" description="Disordered" evidence="11">
    <location>
        <begin position="392"/>
        <end position="424"/>
    </location>
</feature>
<feature type="binding site" evidence="8">
    <location>
        <position position="1624"/>
    </location>
    <ligand>
        <name>Zn(2+)</name>
        <dbReference type="ChEBI" id="CHEBI:29105"/>
        <label>1</label>
    </ligand>
</feature>
<dbReference type="PROSITE" id="PS50088">
    <property type="entry name" value="ANK_REPEAT"/>
    <property type="match status" value="3"/>
</dbReference>
<evidence type="ECO:0000256" key="3">
    <source>
        <dbReference type="ARBA" id="ARBA00022801"/>
    </source>
</evidence>
<feature type="compositionally biased region" description="Gly residues" evidence="11">
    <location>
        <begin position="1212"/>
        <end position="1221"/>
    </location>
</feature>
<feature type="binding site" evidence="8">
    <location>
        <position position="1624"/>
    </location>
    <ligand>
        <name>Zn(2+)</name>
        <dbReference type="ChEBI" id="CHEBI:29105"/>
        <label>2</label>
    </ligand>
</feature>
<dbReference type="Gene3D" id="3.40.50.300">
    <property type="entry name" value="P-loop containing nucleotide triphosphate hydrolases"/>
    <property type="match status" value="2"/>
</dbReference>
<dbReference type="PRINTS" id="PR00387">
    <property type="entry name" value="PDIESTERASE1"/>
</dbReference>
<dbReference type="GO" id="GO:0003676">
    <property type="term" value="F:nucleic acid binding"/>
    <property type="evidence" value="ECO:0007669"/>
    <property type="project" value="InterPro"/>
</dbReference>
<evidence type="ECO:0000256" key="1">
    <source>
        <dbReference type="ARBA" id="ARBA00022723"/>
    </source>
</evidence>
<protein>
    <recommendedName>
        <fullName evidence="10">Phosphodiesterase</fullName>
        <ecNumber evidence="10">3.1.4.-</ecNumber>
    </recommendedName>
</protein>
<dbReference type="PROSITE" id="PS51845">
    <property type="entry name" value="PDEASE_I_2"/>
    <property type="match status" value="1"/>
</dbReference>
<feature type="compositionally biased region" description="Acidic residues" evidence="11">
    <location>
        <begin position="129"/>
        <end position="148"/>
    </location>
</feature>
<proteinExistence type="inferred from homology"/>
<feature type="compositionally biased region" description="Basic and acidic residues" evidence="11">
    <location>
        <begin position="1365"/>
        <end position="1375"/>
    </location>
</feature>
<dbReference type="SUPFAM" id="SSF48403">
    <property type="entry name" value="Ankyrin repeat"/>
    <property type="match status" value="1"/>
</dbReference>
<dbReference type="InterPro" id="IPR036770">
    <property type="entry name" value="Ankyrin_rpt-contain_sf"/>
</dbReference>
<evidence type="ECO:0000256" key="6">
    <source>
        <dbReference type="PIRSR" id="PIRSR623088-1"/>
    </source>
</evidence>
<evidence type="ECO:0000256" key="9">
    <source>
        <dbReference type="PROSITE-ProRule" id="PRU00023"/>
    </source>
</evidence>
<feature type="compositionally biased region" description="Gly residues" evidence="11">
    <location>
        <begin position="1399"/>
        <end position="1414"/>
    </location>
</feature>
<feature type="domain" description="Helicase C-terminal" evidence="14">
    <location>
        <begin position="777"/>
        <end position="922"/>
    </location>
</feature>
<dbReference type="Gene3D" id="1.10.1300.10">
    <property type="entry name" value="3'5'-cyclic nucleotide phosphodiesterase, catalytic domain"/>
    <property type="match status" value="1"/>
</dbReference>
<dbReference type="Pfam" id="PF00270">
    <property type="entry name" value="DEAD"/>
    <property type="match status" value="2"/>
</dbReference>
<feature type="region of interest" description="Disordered" evidence="11">
    <location>
        <begin position="1364"/>
        <end position="1416"/>
    </location>
</feature>
<feature type="repeat" description="ANK" evidence="9">
    <location>
        <begin position="66"/>
        <end position="98"/>
    </location>
</feature>
<comment type="cofactor">
    <cofactor evidence="10">
        <name>a divalent metal cation</name>
        <dbReference type="ChEBI" id="CHEBI:60240"/>
    </cofactor>
    <text evidence="10">Binds 2 divalent metal cations per subunit. Site 1 may preferentially bind zinc ions, while site 2 has a preference for magnesium and/or manganese ions.</text>
</comment>
<dbReference type="SMART" id="SM00490">
    <property type="entry name" value="HELICc"/>
    <property type="match status" value="1"/>
</dbReference>
<feature type="repeat" description="ANK" evidence="9">
    <location>
        <begin position="99"/>
        <end position="131"/>
    </location>
</feature>
<dbReference type="InterPro" id="IPR014001">
    <property type="entry name" value="Helicase_ATP-bd"/>
</dbReference>
<evidence type="ECO:0000256" key="11">
    <source>
        <dbReference type="SAM" id="MobiDB-lite"/>
    </source>
</evidence>
<dbReference type="PROSITE" id="PS51194">
    <property type="entry name" value="HELICASE_CTER"/>
    <property type="match status" value="1"/>
</dbReference>
<keyword evidence="12" id="KW-0472">Membrane</keyword>
<feature type="active site" description="Proton donor" evidence="6">
    <location>
        <position position="1583"/>
    </location>
</feature>
<feature type="region of interest" description="Disordered" evidence="11">
    <location>
        <begin position="1096"/>
        <end position="1178"/>
    </location>
</feature>
<dbReference type="Pfam" id="PF00271">
    <property type="entry name" value="Helicase_C"/>
    <property type="match status" value="1"/>
</dbReference>
<evidence type="ECO:0000259" key="13">
    <source>
        <dbReference type="PROSITE" id="PS51192"/>
    </source>
</evidence>